<accession>A0A5E4R1W0</accession>
<feature type="compositionally biased region" description="Acidic residues" evidence="1">
    <location>
        <begin position="309"/>
        <end position="318"/>
    </location>
</feature>
<protein>
    <recommendedName>
        <fullName evidence="2">Mitogen-activated protein kinase kinase kinase N-terminal domain-containing protein</fullName>
    </recommendedName>
</protein>
<gene>
    <name evidence="3" type="ORF">LSINAPIS_LOCUS13755</name>
</gene>
<feature type="domain" description="Mitogen-activated protein kinase kinase kinase N-terminal" evidence="2">
    <location>
        <begin position="24"/>
        <end position="232"/>
    </location>
</feature>
<dbReference type="Proteomes" id="UP000324832">
    <property type="component" value="Unassembled WGS sequence"/>
</dbReference>
<dbReference type="InterPro" id="IPR045801">
    <property type="entry name" value="MEKK4_N"/>
</dbReference>
<feature type="compositionally biased region" description="Low complexity" evidence="1">
    <location>
        <begin position="265"/>
        <end position="276"/>
    </location>
</feature>
<proteinExistence type="predicted"/>
<dbReference type="AlphaFoldDB" id="A0A5E4R1W0"/>
<evidence type="ECO:0000313" key="4">
    <source>
        <dbReference type="Proteomes" id="UP000324832"/>
    </source>
</evidence>
<name>A0A5E4R1W0_9NEOP</name>
<evidence type="ECO:0000256" key="1">
    <source>
        <dbReference type="SAM" id="MobiDB-lite"/>
    </source>
</evidence>
<reference evidence="3 4" key="1">
    <citation type="submission" date="2017-07" db="EMBL/GenBank/DDBJ databases">
        <authorList>
            <person name="Talla V."/>
            <person name="Backstrom N."/>
        </authorList>
    </citation>
    <scope>NUCLEOTIDE SEQUENCE [LARGE SCALE GENOMIC DNA]</scope>
</reference>
<dbReference type="Pfam" id="PF19431">
    <property type="entry name" value="MEKK4_N"/>
    <property type="match status" value="1"/>
</dbReference>
<sequence length="318" mass="35001">MSLTSRLKCRDSENDMAETRHDGVEEELPASRVNFHSWFSMLINIGNTERGCRRTISIEDQVWQNELKDMIWLELQAKLAGRTLAQQDAFLCAQRGLIPQVVRRILEYRFVSKRPCCRASSCTAEVSSSKESSHEDLTEVRGTADATNADSSLEAQEGCLHIDCTACSDAIGQAMGEVSELLESMEAAVSLYPSSSAAAVGHPELASPRLIDTLRAMCLWYNTALHMRLKILSVRRMMRSVRIKNRRVTPASSRPEMRPDADIYSSTASASLRASSVRFADGGVRPGDSSGSDASTRSGHTPNTPTSSDDNENEQVPL</sequence>
<evidence type="ECO:0000259" key="2">
    <source>
        <dbReference type="Pfam" id="PF19431"/>
    </source>
</evidence>
<organism evidence="3 4">
    <name type="scientific">Leptidea sinapis</name>
    <dbReference type="NCBI Taxonomy" id="189913"/>
    <lineage>
        <taxon>Eukaryota</taxon>
        <taxon>Metazoa</taxon>
        <taxon>Ecdysozoa</taxon>
        <taxon>Arthropoda</taxon>
        <taxon>Hexapoda</taxon>
        <taxon>Insecta</taxon>
        <taxon>Pterygota</taxon>
        <taxon>Neoptera</taxon>
        <taxon>Endopterygota</taxon>
        <taxon>Lepidoptera</taxon>
        <taxon>Glossata</taxon>
        <taxon>Ditrysia</taxon>
        <taxon>Papilionoidea</taxon>
        <taxon>Pieridae</taxon>
        <taxon>Dismorphiinae</taxon>
        <taxon>Leptidea</taxon>
    </lineage>
</organism>
<feature type="compositionally biased region" description="Polar residues" evidence="1">
    <location>
        <begin position="289"/>
        <end position="308"/>
    </location>
</feature>
<feature type="region of interest" description="Disordered" evidence="1">
    <location>
        <begin position="1"/>
        <end position="23"/>
    </location>
</feature>
<keyword evidence="4" id="KW-1185">Reference proteome</keyword>
<evidence type="ECO:0000313" key="3">
    <source>
        <dbReference type="EMBL" id="VVD03860.1"/>
    </source>
</evidence>
<feature type="compositionally biased region" description="Basic and acidic residues" evidence="1">
    <location>
        <begin position="8"/>
        <end position="23"/>
    </location>
</feature>
<feature type="region of interest" description="Disordered" evidence="1">
    <location>
        <begin position="245"/>
        <end position="318"/>
    </location>
</feature>
<dbReference type="EMBL" id="FZQP02006809">
    <property type="protein sequence ID" value="VVD03860.1"/>
    <property type="molecule type" value="Genomic_DNA"/>
</dbReference>
<dbReference type="GO" id="GO:0000165">
    <property type="term" value="P:MAPK cascade"/>
    <property type="evidence" value="ECO:0007669"/>
    <property type="project" value="InterPro"/>
</dbReference>